<keyword evidence="4" id="KW-0597">Phosphoprotein</keyword>
<dbReference type="GO" id="GO:0005813">
    <property type="term" value="C:centrosome"/>
    <property type="evidence" value="ECO:0007669"/>
    <property type="project" value="TreeGrafter"/>
</dbReference>
<dbReference type="PANTHER" id="PTHR47078">
    <property type="entry name" value="CYTOSKELETON-ASSOCIATED PROTEIN 2-LIKE"/>
    <property type="match status" value="1"/>
</dbReference>
<evidence type="ECO:0000256" key="1">
    <source>
        <dbReference type="ARBA" id="ARBA00004245"/>
    </source>
</evidence>
<evidence type="ECO:0000313" key="8">
    <source>
        <dbReference type="Proteomes" id="UP000537747"/>
    </source>
</evidence>
<keyword evidence="3" id="KW-0963">Cytoplasm</keyword>
<evidence type="ECO:0000256" key="5">
    <source>
        <dbReference type="ARBA" id="ARBA00023212"/>
    </source>
</evidence>
<keyword evidence="8" id="KW-1185">Reference proteome</keyword>
<gene>
    <name evidence="7" type="primary">Ckap2l</name>
    <name evidence="7" type="ORF">MYSCRO_R02041</name>
</gene>
<evidence type="ECO:0000259" key="6">
    <source>
        <dbReference type="Pfam" id="PF15297"/>
    </source>
</evidence>
<feature type="non-terminal residue" evidence="7">
    <location>
        <position position="265"/>
    </location>
</feature>
<dbReference type="EMBL" id="VYZQ01004755">
    <property type="protein sequence ID" value="NXS15546.1"/>
    <property type="molecule type" value="Genomic_DNA"/>
</dbReference>
<evidence type="ECO:0000256" key="3">
    <source>
        <dbReference type="ARBA" id="ARBA00022490"/>
    </source>
</evidence>
<dbReference type="GO" id="GO:0005829">
    <property type="term" value="C:cytosol"/>
    <property type="evidence" value="ECO:0007669"/>
    <property type="project" value="TreeGrafter"/>
</dbReference>
<dbReference type="PANTHER" id="PTHR47078:SF1">
    <property type="entry name" value="CYTOSKELETON-ASSOCIATED PROTEIN 2-LIKE"/>
    <property type="match status" value="1"/>
</dbReference>
<comment type="caution">
    <text evidence="7">The sequence shown here is derived from an EMBL/GenBank/DDBJ whole genome shotgun (WGS) entry which is preliminary data.</text>
</comment>
<proteinExistence type="inferred from homology"/>
<reference evidence="7 8" key="1">
    <citation type="submission" date="2019-09" db="EMBL/GenBank/DDBJ databases">
        <title>Bird 10,000 Genomes (B10K) Project - Family phase.</title>
        <authorList>
            <person name="Zhang G."/>
        </authorList>
    </citation>
    <scope>NUCLEOTIDE SEQUENCE [LARGE SCALE GENOMIC DNA]</scope>
    <source>
        <strain evidence="7">B10K-DU-002-82</strain>
    </source>
</reference>
<sequence length="265" mass="29770">RKQLEEWLASKGKKYKRPPMALLQKQAVKPSCRKVKAKEKRENPEQRYQAEINNVLTQCLKFIEEGVPAEELSAVLSHVPRAEKFAKFWICQAKLLARRGPFDVLQLYREAVSAGAEPVEELRETALNILKDAGQKLEGNLSVVGLAGAWAGEKAEEPISWEPMTPCPGERQPIASTPGLMGRPLTSLPPSVKLQVTSASRAREFPEGPELKFLTPVRRSLRIERAGSLYPEMLKDHDPVVSSLREILDAEEETCFFFRKNMALP</sequence>
<dbReference type="InterPro" id="IPR052855">
    <property type="entry name" value="CKAP2-like"/>
</dbReference>
<feature type="domain" description="Cytoskeleton-associated protein 2 C-terminal" evidence="6">
    <location>
        <begin position="2"/>
        <end position="135"/>
    </location>
</feature>
<dbReference type="AlphaFoldDB" id="A0A7L2S3T1"/>
<dbReference type="Pfam" id="PF15297">
    <property type="entry name" value="CKAP2_C"/>
    <property type="match status" value="2"/>
</dbReference>
<name>A0A7L2S3T1_9PASS</name>
<accession>A0A7L2S3T1</accession>
<dbReference type="Proteomes" id="UP000537747">
    <property type="component" value="Unassembled WGS sequence"/>
</dbReference>
<dbReference type="GO" id="GO:0072686">
    <property type="term" value="C:mitotic spindle"/>
    <property type="evidence" value="ECO:0007669"/>
    <property type="project" value="TreeGrafter"/>
</dbReference>
<feature type="domain" description="Cytoskeleton-associated protein 2 C-terminal" evidence="6">
    <location>
        <begin position="210"/>
        <end position="264"/>
    </location>
</feature>
<organism evidence="7 8">
    <name type="scientific">Mystacornis crossleyi</name>
    <dbReference type="NCBI Taxonomy" id="98133"/>
    <lineage>
        <taxon>Eukaryota</taxon>
        <taxon>Metazoa</taxon>
        <taxon>Chordata</taxon>
        <taxon>Craniata</taxon>
        <taxon>Vertebrata</taxon>
        <taxon>Euteleostomi</taxon>
        <taxon>Archelosauria</taxon>
        <taxon>Archosauria</taxon>
        <taxon>Dinosauria</taxon>
        <taxon>Saurischia</taxon>
        <taxon>Theropoda</taxon>
        <taxon>Coelurosauria</taxon>
        <taxon>Aves</taxon>
        <taxon>Neognathae</taxon>
        <taxon>Neoaves</taxon>
        <taxon>Telluraves</taxon>
        <taxon>Australaves</taxon>
        <taxon>Passeriformes</taxon>
        <taxon>Sylvioidea</taxon>
        <taxon>Timaliidae</taxon>
        <taxon>Mystacornis</taxon>
    </lineage>
</organism>
<evidence type="ECO:0000256" key="2">
    <source>
        <dbReference type="ARBA" id="ARBA00009468"/>
    </source>
</evidence>
<evidence type="ECO:0000313" key="7">
    <source>
        <dbReference type="EMBL" id="NXS15546.1"/>
    </source>
</evidence>
<dbReference type="InterPro" id="IPR029197">
    <property type="entry name" value="CKAP2_C"/>
</dbReference>
<protein>
    <submittedName>
        <fullName evidence="7">CKP2L protein</fullName>
    </submittedName>
</protein>
<feature type="non-terminal residue" evidence="7">
    <location>
        <position position="1"/>
    </location>
</feature>
<comment type="subcellular location">
    <subcellularLocation>
        <location evidence="1">Cytoplasm</location>
        <location evidence="1">Cytoskeleton</location>
    </subcellularLocation>
</comment>
<keyword evidence="5" id="KW-0206">Cytoskeleton</keyword>
<dbReference type="OrthoDB" id="6288182at2759"/>
<comment type="similarity">
    <text evidence="2">Belongs to the CKAP2 family.</text>
</comment>
<evidence type="ECO:0000256" key="4">
    <source>
        <dbReference type="ARBA" id="ARBA00022553"/>
    </source>
</evidence>